<reference evidence="1 2" key="1">
    <citation type="submission" date="2017-11" db="EMBL/GenBank/DDBJ databases">
        <authorList>
            <person name="Kracher B."/>
        </authorList>
    </citation>
    <scope>NUCLEOTIDE SEQUENCE [LARGE SCALE GENOMIC DNA]</scope>
    <source>
        <strain evidence="1 2">RACE1</strain>
    </source>
</reference>
<organism evidence="1 2">
    <name type="scientific">Blumeria hordei</name>
    <name type="common">Barley powdery mildew</name>
    <name type="synonym">Blumeria graminis f. sp. hordei</name>
    <dbReference type="NCBI Taxonomy" id="2867405"/>
    <lineage>
        <taxon>Eukaryota</taxon>
        <taxon>Fungi</taxon>
        <taxon>Dikarya</taxon>
        <taxon>Ascomycota</taxon>
        <taxon>Pezizomycotina</taxon>
        <taxon>Leotiomycetes</taxon>
        <taxon>Erysiphales</taxon>
        <taxon>Erysiphaceae</taxon>
        <taxon>Blumeria</taxon>
    </lineage>
</organism>
<evidence type="ECO:0000313" key="1">
    <source>
        <dbReference type="EMBL" id="SZF01775.1"/>
    </source>
</evidence>
<protein>
    <submittedName>
        <fullName evidence="1">Uncharacterized protein</fullName>
    </submittedName>
</protein>
<name>A0A383UQC4_BLUHO</name>
<dbReference type="AlphaFoldDB" id="A0A383UQC4"/>
<sequence length="66" mass="7531">MDLEVTVRSWLMKKAVRDPFVPLTRRISERVERGRRHDGKQPSFLCAPLGTGLPRSCNLNRPTNLG</sequence>
<gene>
    <name evidence="1" type="ORF">BLGHR1_12546</name>
</gene>
<dbReference type="EMBL" id="UNSH01000041">
    <property type="protein sequence ID" value="SZF01775.1"/>
    <property type="molecule type" value="Genomic_DNA"/>
</dbReference>
<dbReference type="Proteomes" id="UP000275772">
    <property type="component" value="Unassembled WGS sequence"/>
</dbReference>
<dbReference type="VEuPathDB" id="FungiDB:BLGHR1_12546"/>
<accession>A0A383UQC4</accession>
<proteinExistence type="predicted"/>
<evidence type="ECO:0000313" key="2">
    <source>
        <dbReference type="Proteomes" id="UP000275772"/>
    </source>
</evidence>